<sequence>MPFWTTAKALPLPVKFKCLLERRLRFIVQLLRAIQEKEETQHKWSIMPQQHKQLHAQDALHHDPCPLVLDQSNKETEKEKIHHYYQNITHYIPMLERDALAVGKLVGMSKMELLLLSLSSFMQLHIETIQLHKQDFQNGTISDRSASFQALELDCTLDWSVHHRIFLQAHASLDFQMRQYFHDN</sequence>
<accession>A0A0V1D570</accession>
<evidence type="ECO:0000313" key="2">
    <source>
        <dbReference type="Proteomes" id="UP000054653"/>
    </source>
</evidence>
<organism evidence="1 2">
    <name type="scientific">Trichinella britovi</name>
    <name type="common">Parasitic roundworm</name>
    <dbReference type="NCBI Taxonomy" id="45882"/>
    <lineage>
        <taxon>Eukaryota</taxon>
        <taxon>Metazoa</taxon>
        <taxon>Ecdysozoa</taxon>
        <taxon>Nematoda</taxon>
        <taxon>Enoplea</taxon>
        <taxon>Dorylaimia</taxon>
        <taxon>Trichinellida</taxon>
        <taxon>Trichinellidae</taxon>
        <taxon>Trichinella</taxon>
    </lineage>
</organism>
<gene>
    <name evidence="1" type="ORF">T03_13215</name>
</gene>
<reference evidence="1 2" key="1">
    <citation type="submission" date="2015-01" db="EMBL/GenBank/DDBJ databases">
        <title>Evolution of Trichinella species and genotypes.</title>
        <authorList>
            <person name="Korhonen P.K."/>
            <person name="Edoardo P."/>
            <person name="Giuseppe L.R."/>
            <person name="Gasser R.B."/>
        </authorList>
    </citation>
    <scope>NUCLEOTIDE SEQUENCE [LARGE SCALE GENOMIC DNA]</scope>
    <source>
        <strain evidence="1">ISS120</strain>
    </source>
</reference>
<dbReference type="AlphaFoldDB" id="A0A0V1D570"/>
<proteinExistence type="predicted"/>
<keyword evidence="2" id="KW-1185">Reference proteome</keyword>
<protein>
    <submittedName>
        <fullName evidence="1">Uncharacterized protein</fullName>
    </submittedName>
</protein>
<name>A0A0V1D570_TRIBR</name>
<dbReference type="Proteomes" id="UP000054653">
    <property type="component" value="Unassembled WGS sequence"/>
</dbReference>
<evidence type="ECO:0000313" key="1">
    <source>
        <dbReference type="EMBL" id="KRY56624.1"/>
    </source>
</evidence>
<comment type="caution">
    <text evidence="1">The sequence shown here is derived from an EMBL/GenBank/DDBJ whole genome shotgun (WGS) entry which is preliminary data.</text>
</comment>
<dbReference type="EMBL" id="JYDI01000041">
    <property type="protein sequence ID" value="KRY56624.1"/>
    <property type="molecule type" value="Genomic_DNA"/>
</dbReference>